<dbReference type="OrthoDB" id="1684102at2759"/>
<evidence type="ECO:0000256" key="1">
    <source>
        <dbReference type="SAM" id="Phobius"/>
    </source>
</evidence>
<evidence type="ECO:0008006" key="5">
    <source>
        <dbReference type="Google" id="ProtNLM"/>
    </source>
</evidence>
<dbReference type="Proteomes" id="UP000005240">
    <property type="component" value="Unassembled WGS sequence"/>
</dbReference>
<dbReference type="VEuPathDB" id="FungiDB:PTTG_12497"/>
<accession>A0A180GV84</accession>
<reference evidence="2" key="1">
    <citation type="submission" date="2009-11" db="EMBL/GenBank/DDBJ databases">
        <authorList>
            <consortium name="The Broad Institute Genome Sequencing Platform"/>
            <person name="Ward D."/>
            <person name="Feldgarden M."/>
            <person name="Earl A."/>
            <person name="Young S.K."/>
            <person name="Zeng Q."/>
            <person name="Koehrsen M."/>
            <person name="Alvarado L."/>
            <person name="Berlin A."/>
            <person name="Bochicchio J."/>
            <person name="Borenstein D."/>
            <person name="Chapman S.B."/>
            <person name="Chen Z."/>
            <person name="Engels R."/>
            <person name="Freedman E."/>
            <person name="Gellesch M."/>
            <person name="Goldberg J."/>
            <person name="Griggs A."/>
            <person name="Gujja S."/>
            <person name="Heilman E."/>
            <person name="Heiman D."/>
            <person name="Hepburn T."/>
            <person name="Howarth C."/>
            <person name="Jen D."/>
            <person name="Larson L."/>
            <person name="Lewis B."/>
            <person name="Mehta T."/>
            <person name="Park D."/>
            <person name="Pearson M."/>
            <person name="Roberts A."/>
            <person name="Saif S."/>
            <person name="Shea T."/>
            <person name="Shenoy N."/>
            <person name="Sisk P."/>
            <person name="Stolte C."/>
            <person name="Sykes S."/>
            <person name="Thomson T."/>
            <person name="Walk T."/>
            <person name="White J."/>
            <person name="Yandava C."/>
            <person name="Izard J."/>
            <person name="Baranova O.V."/>
            <person name="Blanton J.M."/>
            <person name="Tanner A.C."/>
            <person name="Dewhirst F.E."/>
            <person name="Haas B."/>
            <person name="Nusbaum C."/>
            <person name="Birren B."/>
        </authorList>
    </citation>
    <scope>NUCLEOTIDE SEQUENCE [LARGE SCALE GENOMIC DNA]</scope>
    <source>
        <strain evidence="2">1-1 BBBD Race 1</strain>
    </source>
</reference>
<dbReference type="AlphaFoldDB" id="A0A180GV84"/>
<keyword evidence="1" id="KW-0472">Membrane</keyword>
<reference evidence="3 4" key="3">
    <citation type="journal article" date="2017" name="G3 (Bethesda)">
        <title>Comparative analysis highlights variable genome content of wheat rusts and divergence of the mating loci.</title>
        <authorList>
            <person name="Cuomo C.A."/>
            <person name="Bakkeren G."/>
            <person name="Khalil H.B."/>
            <person name="Panwar V."/>
            <person name="Joly D."/>
            <person name="Linning R."/>
            <person name="Sakthikumar S."/>
            <person name="Song X."/>
            <person name="Adiconis X."/>
            <person name="Fan L."/>
            <person name="Goldberg J.M."/>
            <person name="Levin J.Z."/>
            <person name="Young S."/>
            <person name="Zeng Q."/>
            <person name="Anikster Y."/>
            <person name="Bruce M."/>
            <person name="Wang M."/>
            <person name="Yin C."/>
            <person name="McCallum B."/>
            <person name="Szabo L.J."/>
            <person name="Hulbert S."/>
            <person name="Chen X."/>
            <person name="Fellers J.P."/>
        </authorList>
    </citation>
    <scope>NUCLEOTIDE SEQUENCE</scope>
    <source>
        <strain evidence="4">Isolate 1-1 / race 1 (BBBD)</strain>
        <strain evidence="3">isolate 1-1 / race 1 (BBBD)</strain>
    </source>
</reference>
<sequence length="507" mass="56993">MSGQDIFPDLEKHQSYRTKRRVLFIAALILVGYVATTRILEYLIRLLNGSTPIAWDQQVSSLSRPPPAHLIKTIEQRRSNYQSSSALLGITAIISLALRKERESRAGGLELLLQFLVKYPFVKEIIIWNDDVTSSGLNLNGEDLLSTLKSTDDGTPLPILRVINSPGRMGEMSRHMACSLAKFDTCYHTDENLLNLNLDTLYTKYLESDGESEATIVDHASPEEYVAESAYNLWQPDYSLNAGIISQLSRGSLAAKRLSTRYFQQLTTALRSPEESDIWLSIPPSVSSDIQFSIWSNRRPLKLITPVQSSLITDSPPTKIAYLDPEFIDNAYGRLNQTIQTSDPFLVPSMFPRALPSHHLKPESEIGLASAYDDRSMLITNLNFSSEWPLAVDGELSTCWKDLSGTEHGSFVGLNFVKNVQLKRLTFFGKVEPENWKLELLSANDQKWISKSVVPKIITHQEPPLTKFVYDTTSTLVKKVRLIIPQGKSNLNGITVCGWMINEDWVV</sequence>
<evidence type="ECO:0000313" key="4">
    <source>
        <dbReference type="Proteomes" id="UP000005240"/>
    </source>
</evidence>
<gene>
    <name evidence="2" type="ORF">PTTG_12497</name>
</gene>
<keyword evidence="1" id="KW-1133">Transmembrane helix</keyword>
<proteinExistence type="predicted"/>
<keyword evidence="1" id="KW-0812">Transmembrane</keyword>
<organism evidence="2">
    <name type="scientific">Puccinia triticina (isolate 1-1 / race 1 (BBBD))</name>
    <name type="common">Brown leaf rust fungus</name>
    <dbReference type="NCBI Taxonomy" id="630390"/>
    <lineage>
        <taxon>Eukaryota</taxon>
        <taxon>Fungi</taxon>
        <taxon>Dikarya</taxon>
        <taxon>Basidiomycota</taxon>
        <taxon>Pucciniomycotina</taxon>
        <taxon>Pucciniomycetes</taxon>
        <taxon>Pucciniales</taxon>
        <taxon>Pucciniaceae</taxon>
        <taxon>Puccinia</taxon>
    </lineage>
</organism>
<reference evidence="2" key="2">
    <citation type="submission" date="2016-05" db="EMBL/GenBank/DDBJ databases">
        <title>Comparative analysis highlights variable genome content of wheat rusts and divergence of the mating loci.</title>
        <authorList>
            <person name="Cuomo C.A."/>
            <person name="Bakkeren G."/>
            <person name="Szabo L."/>
            <person name="Khalil H."/>
            <person name="Joly D."/>
            <person name="Goldberg J."/>
            <person name="Young S."/>
            <person name="Zeng Q."/>
            <person name="Fellers J."/>
        </authorList>
    </citation>
    <scope>NUCLEOTIDE SEQUENCE [LARGE SCALE GENOMIC DNA]</scope>
    <source>
        <strain evidence="2">1-1 BBBD Race 1</strain>
    </source>
</reference>
<feature type="transmembrane region" description="Helical" evidence="1">
    <location>
        <begin position="21"/>
        <end position="40"/>
    </location>
</feature>
<reference evidence="3" key="4">
    <citation type="submission" date="2025-05" db="UniProtKB">
        <authorList>
            <consortium name="EnsemblFungi"/>
        </authorList>
    </citation>
    <scope>IDENTIFICATION</scope>
    <source>
        <strain evidence="3">isolate 1-1 / race 1 (BBBD)</strain>
    </source>
</reference>
<protein>
    <recommendedName>
        <fullName evidence="5">F5/8 type C domain-containing protein</fullName>
    </recommendedName>
</protein>
<dbReference type="EMBL" id="ADAS02000017">
    <property type="protein sequence ID" value="OAV96727.1"/>
    <property type="molecule type" value="Genomic_DNA"/>
</dbReference>
<keyword evidence="4" id="KW-1185">Reference proteome</keyword>
<evidence type="ECO:0000313" key="3">
    <source>
        <dbReference type="EnsemblFungi" id="PTTG_12497-t43_1-p1"/>
    </source>
</evidence>
<name>A0A180GV84_PUCT1</name>
<evidence type="ECO:0000313" key="2">
    <source>
        <dbReference type="EMBL" id="OAV96727.1"/>
    </source>
</evidence>
<dbReference type="EnsemblFungi" id="PTTG_12497-t43_1">
    <property type="protein sequence ID" value="PTTG_12497-t43_1-p1"/>
    <property type="gene ID" value="PTTG_12497"/>
</dbReference>